<gene>
    <name evidence="2" type="ORF">C1I95_25775</name>
</gene>
<accession>A0A2W2EFR8</accession>
<comment type="caution">
    <text evidence="2">The sequence shown here is derived from an EMBL/GenBank/DDBJ whole genome shotgun (WGS) entry which is preliminary data.</text>
</comment>
<feature type="transmembrane region" description="Helical" evidence="1">
    <location>
        <begin position="32"/>
        <end position="52"/>
    </location>
</feature>
<proteinExistence type="predicted"/>
<evidence type="ECO:0000313" key="2">
    <source>
        <dbReference type="EMBL" id="PZG12460.1"/>
    </source>
</evidence>
<keyword evidence="1" id="KW-0812">Transmembrane</keyword>
<sequence>MNATDRIAVGATLFVGSLVVDAVLLRWAGFPVFLGAVGFLAAGLWEAGRASVRRDDPPPKTRGLP</sequence>
<protein>
    <submittedName>
        <fullName evidence="2">Uncharacterized protein</fullName>
    </submittedName>
</protein>
<keyword evidence="3" id="KW-1185">Reference proteome</keyword>
<evidence type="ECO:0000256" key="1">
    <source>
        <dbReference type="SAM" id="Phobius"/>
    </source>
</evidence>
<keyword evidence="1" id="KW-0472">Membrane</keyword>
<name>A0A2W2EFR8_9ACTN</name>
<dbReference type="AlphaFoldDB" id="A0A2W2EFR8"/>
<dbReference type="EMBL" id="POTY01000207">
    <property type="protein sequence ID" value="PZG12460.1"/>
    <property type="molecule type" value="Genomic_DNA"/>
</dbReference>
<dbReference type="Proteomes" id="UP000248924">
    <property type="component" value="Unassembled WGS sequence"/>
</dbReference>
<dbReference type="RefSeq" id="WP_111217502.1">
    <property type="nucleotide sequence ID" value="NZ_POTY01000207.1"/>
</dbReference>
<organism evidence="2 3">
    <name type="scientific">Micromonospora craterilacus</name>
    <dbReference type="NCBI Taxonomy" id="1655439"/>
    <lineage>
        <taxon>Bacteria</taxon>
        <taxon>Bacillati</taxon>
        <taxon>Actinomycetota</taxon>
        <taxon>Actinomycetes</taxon>
        <taxon>Micromonosporales</taxon>
        <taxon>Micromonosporaceae</taxon>
        <taxon>Micromonospora</taxon>
    </lineage>
</organism>
<keyword evidence="1" id="KW-1133">Transmembrane helix</keyword>
<evidence type="ECO:0000313" key="3">
    <source>
        <dbReference type="Proteomes" id="UP000248924"/>
    </source>
</evidence>
<reference evidence="2 3" key="1">
    <citation type="submission" date="2018-01" db="EMBL/GenBank/DDBJ databases">
        <title>Draft genome sequence of Jishengella sp. NA12.</title>
        <authorList>
            <person name="Sahin N."/>
            <person name="Ay H."/>
            <person name="Saygin H."/>
        </authorList>
    </citation>
    <scope>NUCLEOTIDE SEQUENCE [LARGE SCALE GENOMIC DNA]</scope>
    <source>
        <strain evidence="2 3">NA12</strain>
    </source>
</reference>